<keyword evidence="1" id="KW-1133">Transmembrane helix</keyword>
<dbReference type="GO" id="GO:0005886">
    <property type="term" value="C:plasma membrane"/>
    <property type="evidence" value="ECO:0007669"/>
    <property type="project" value="TreeGrafter"/>
</dbReference>
<dbReference type="EMBL" id="QGKM01000055">
    <property type="protein sequence ID" value="PWQ94403.1"/>
    <property type="molecule type" value="Genomic_DNA"/>
</dbReference>
<name>A0A317CAP3_9GAMM</name>
<dbReference type="InterPro" id="IPR051311">
    <property type="entry name" value="DedA_domain"/>
</dbReference>
<keyword evidence="4" id="KW-1185">Reference proteome</keyword>
<gene>
    <name evidence="3" type="ORF">DKW60_16670</name>
</gene>
<feature type="transmembrane region" description="Helical" evidence="1">
    <location>
        <begin position="129"/>
        <end position="149"/>
    </location>
</feature>
<dbReference type="AlphaFoldDB" id="A0A317CAP3"/>
<dbReference type="PANTHER" id="PTHR42709">
    <property type="entry name" value="ALKALINE PHOSPHATASE LIKE PROTEIN"/>
    <property type="match status" value="1"/>
</dbReference>
<feature type="transmembrane region" description="Helical" evidence="1">
    <location>
        <begin position="40"/>
        <end position="59"/>
    </location>
</feature>
<organism evidence="3 4">
    <name type="scientific">Leucothrix pacifica</name>
    <dbReference type="NCBI Taxonomy" id="1247513"/>
    <lineage>
        <taxon>Bacteria</taxon>
        <taxon>Pseudomonadati</taxon>
        <taxon>Pseudomonadota</taxon>
        <taxon>Gammaproteobacteria</taxon>
        <taxon>Thiotrichales</taxon>
        <taxon>Thiotrichaceae</taxon>
        <taxon>Leucothrix</taxon>
    </lineage>
</organism>
<proteinExistence type="predicted"/>
<accession>A0A317CAP3</accession>
<reference evidence="3 4" key="1">
    <citation type="submission" date="2018-05" db="EMBL/GenBank/DDBJ databases">
        <title>Leucothrix arctica sp. nov., isolated from Arctic seawater.</title>
        <authorList>
            <person name="Choi A."/>
            <person name="Baek K."/>
        </authorList>
    </citation>
    <scope>NUCLEOTIDE SEQUENCE [LARGE SCALE GENOMIC DNA]</scope>
    <source>
        <strain evidence="3 4">JCM 18388</strain>
    </source>
</reference>
<evidence type="ECO:0000256" key="1">
    <source>
        <dbReference type="SAM" id="Phobius"/>
    </source>
</evidence>
<dbReference type="Proteomes" id="UP000245539">
    <property type="component" value="Unassembled WGS sequence"/>
</dbReference>
<evidence type="ECO:0000313" key="4">
    <source>
        <dbReference type="Proteomes" id="UP000245539"/>
    </source>
</evidence>
<feature type="domain" description="VTT" evidence="2">
    <location>
        <begin position="39"/>
        <end position="147"/>
    </location>
</feature>
<dbReference type="OrthoDB" id="948134at2"/>
<dbReference type="PANTHER" id="PTHR42709:SF2">
    <property type="entry name" value="INNER MEMBRANE PROTEIN YOHD"/>
    <property type="match status" value="1"/>
</dbReference>
<keyword evidence="1" id="KW-0812">Transmembrane</keyword>
<feature type="transmembrane region" description="Helical" evidence="1">
    <location>
        <begin position="161"/>
        <end position="180"/>
    </location>
</feature>
<protein>
    <recommendedName>
        <fullName evidence="2">VTT domain-containing protein</fullName>
    </recommendedName>
</protein>
<comment type="caution">
    <text evidence="3">The sequence shown here is derived from an EMBL/GenBank/DDBJ whole genome shotgun (WGS) entry which is preliminary data.</text>
</comment>
<sequence>METFLDFIRDYGVLSYSLLFAYCALKSGALPLFAGYAAQAGALDVSWVAASVFAGGYLGDEARFFAIRHYGAVAIESRPRFSNAFKKAKKLFDRYGVAYIFLYRYPKGLRTVGALPIGLTNISWRRFTALNAASAALWTSILVGSGYLFGESIGYVVNDNWGVFSVALLGIFLLLSFIVWRRLAKIE</sequence>
<dbReference type="InterPro" id="IPR032816">
    <property type="entry name" value="VTT_dom"/>
</dbReference>
<evidence type="ECO:0000313" key="3">
    <source>
        <dbReference type="EMBL" id="PWQ94403.1"/>
    </source>
</evidence>
<feature type="transmembrane region" description="Helical" evidence="1">
    <location>
        <begin position="12"/>
        <end position="34"/>
    </location>
</feature>
<dbReference type="Pfam" id="PF09335">
    <property type="entry name" value="VTT_dom"/>
    <property type="match status" value="1"/>
</dbReference>
<evidence type="ECO:0000259" key="2">
    <source>
        <dbReference type="Pfam" id="PF09335"/>
    </source>
</evidence>
<keyword evidence="1" id="KW-0472">Membrane</keyword>